<dbReference type="AlphaFoldDB" id="A0A6S6M2Z5"/>
<dbReference type="Gene3D" id="1.10.150.240">
    <property type="entry name" value="Putative phosphatase, domain 2"/>
    <property type="match status" value="1"/>
</dbReference>
<dbReference type="KEGG" id="gbn:GEOBRER4_07710"/>
<dbReference type="Pfam" id="PF00702">
    <property type="entry name" value="Hydrolase"/>
    <property type="match status" value="1"/>
</dbReference>
<dbReference type="InterPro" id="IPR023214">
    <property type="entry name" value="HAD_sf"/>
</dbReference>
<gene>
    <name evidence="5" type="ORF">GEOBRER4_n0799</name>
</gene>
<dbReference type="InterPro" id="IPR023198">
    <property type="entry name" value="PGP-like_dom2"/>
</dbReference>
<dbReference type="Proteomes" id="UP000515472">
    <property type="component" value="Chromosome"/>
</dbReference>
<dbReference type="PANTHER" id="PTHR43434">
    <property type="entry name" value="PHOSPHOGLYCOLATE PHOSPHATASE"/>
    <property type="match status" value="1"/>
</dbReference>
<name>A0A6S6M2Z5_9BACT</name>
<dbReference type="FunFam" id="3.40.50.1000:FF:000022">
    <property type="entry name" value="Phosphoglycolate phosphatase"/>
    <property type="match status" value="1"/>
</dbReference>
<dbReference type="EMBL" id="AP023213">
    <property type="protein sequence ID" value="BCG46021.1"/>
    <property type="molecule type" value="Genomic_DNA"/>
</dbReference>
<dbReference type="InterPro" id="IPR050155">
    <property type="entry name" value="HAD-like_hydrolase_sf"/>
</dbReference>
<evidence type="ECO:0000256" key="3">
    <source>
        <dbReference type="ARBA" id="ARBA00006171"/>
    </source>
</evidence>
<protein>
    <recommendedName>
        <fullName evidence="4">phosphoglycolate phosphatase</fullName>
        <ecNumber evidence="4">3.1.3.18</ecNumber>
    </recommendedName>
</protein>
<dbReference type="PRINTS" id="PR00413">
    <property type="entry name" value="HADHALOGNASE"/>
</dbReference>
<dbReference type="SFLD" id="SFLDG01135">
    <property type="entry name" value="C1.5.6:_HAD__Beta-PGM__Phospha"/>
    <property type="match status" value="1"/>
</dbReference>
<evidence type="ECO:0000256" key="2">
    <source>
        <dbReference type="ARBA" id="ARBA00004818"/>
    </source>
</evidence>
<organism evidence="5 6">
    <name type="scientific">Citrifermentans bremense</name>
    <dbReference type="NCBI Taxonomy" id="60035"/>
    <lineage>
        <taxon>Bacteria</taxon>
        <taxon>Pseudomonadati</taxon>
        <taxon>Thermodesulfobacteriota</taxon>
        <taxon>Desulfuromonadia</taxon>
        <taxon>Geobacterales</taxon>
        <taxon>Geobacteraceae</taxon>
        <taxon>Citrifermentans</taxon>
    </lineage>
</organism>
<dbReference type="SFLD" id="SFLDS00003">
    <property type="entry name" value="Haloacid_Dehalogenase"/>
    <property type="match status" value="1"/>
</dbReference>
<dbReference type="InterPro" id="IPR036412">
    <property type="entry name" value="HAD-like_sf"/>
</dbReference>
<dbReference type="NCBIfam" id="TIGR01509">
    <property type="entry name" value="HAD-SF-IA-v3"/>
    <property type="match status" value="1"/>
</dbReference>
<sequence>MGTVRLLIFDLDGTLIDSLPDLTDATNLIRGRYGLPEIGIPDVRKLVGKGARNLVERALPGATAAEVDEALGVFLDYNLAHIADKTRAYPGVPETLKELGTFGLPMVVLSNKNVALCKEVLVRLGIGEPFTEVFGADSFPYRKPSPEPVLAVLKEYAIEPVQCVMVGDSINDIAAGGGAGVVTVGCSYGYGDASELAGAHYQVPDFPSLLHLPFFTKKAMSNEKRLKLFSKLSKQN</sequence>
<dbReference type="NCBIfam" id="TIGR01549">
    <property type="entry name" value="HAD-SF-IA-v1"/>
    <property type="match status" value="1"/>
</dbReference>
<dbReference type="PANTHER" id="PTHR43434:SF1">
    <property type="entry name" value="PHOSPHOGLYCOLATE PHOSPHATASE"/>
    <property type="match status" value="1"/>
</dbReference>
<keyword evidence="6" id="KW-1185">Reference proteome</keyword>
<evidence type="ECO:0000313" key="5">
    <source>
        <dbReference type="EMBL" id="BCG46021.1"/>
    </source>
</evidence>
<dbReference type="EC" id="3.1.3.18" evidence="4"/>
<comment type="pathway">
    <text evidence="2">Organic acid metabolism; glycolate biosynthesis; glycolate from 2-phosphoglycolate: step 1/1.</text>
</comment>
<dbReference type="SFLD" id="SFLDG01129">
    <property type="entry name" value="C1.5:_HAD__Beta-PGM__Phosphata"/>
    <property type="match status" value="1"/>
</dbReference>
<dbReference type="RefSeq" id="WP_185244309.1">
    <property type="nucleotide sequence ID" value="NZ_AP023213.1"/>
</dbReference>
<comment type="catalytic activity">
    <reaction evidence="1">
        <text>2-phosphoglycolate + H2O = glycolate + phosphate</text>
        <dbReference type="Rhea" id="RHEA:14369"/>
        <dbReference type="ChEBI" id="CHEBI:15377"/>
        <dbReference type="ChEBI" id="CHEBI:29805"/>
        <dbReference type="ChEBI" id="CHEBI:43474"/>
        <dbReference type="ChEBI" id="CHEBI:58033"/>
        <dbReference type="EC" id="3.1.3.18"/>
    </reaction>
</comment>
<evidence type="ECO:0000256" key="1">
    <source>
        <dbReference type="ARBA" id="ARBA00000830"/>
    </source>
</evidence>
<comment type="similarity">
    <text evidence="3">Belongs to the HAD-like hydrolase superfamily. CbbY/CbbZ/Gph/YieH family.</text>
</comment>
<evidence type="ECO:0000256" key="4">
    <source>
        <dbReference type="ARBA" id="ARBA00013078"/>
    </source>
</evidence>
<dbReference type="GO" id="GO:0006281">
    <property type="term" value="P:DNA repair"/>
    <property type="evidence" value="ECO:0007669"/>
    <property type="project" value="TreeGrafter"/>
</dbReference>
<evidence type="ECO:0000313" key="6">
    <source>
        <dbReference type="Proteomes" id="UP000515472"/>
    </source>
</evidence>
<reference evidence="5 6" key="1">
    <citation type="submission" date="2020-06" db="EMBL/GenBank/DDBJ databases">
        <title>Interaction of electrochemicaly active bacteria, Geobacter bremensis R4 on different carbon anode.</title>
        <authorList>
            <person name="Meng L."/>
            <person name="Yoshida N."/>
        </authorList>
    </citation>
    <scope>NUCLEOTIDE SEQUENCE [LARGE SCALE GENOMIC DNA]</scope>
    <source>
        <strain evidence="5 6">R4</strain>
    </source>
</reference>
<dbReference type="InterPro" id="IPR006439">
    <property type="entry name" value="HAD-SF_hydro_IA"/>
</dbReference>
<dbReference type="Gene3D" id="3.40.50.1000">
    <property type="entry name" value="HAD superfamily/HAD-like"/>
    <property type="match status" value="1"/>
</dbReference>
<accession>A0A6S6M2Z5</accession>
<dbReference type="GO" id="GO:0008967">
    <property type="term" value="F:phosphoglycolate phosphatase activity"/>
    <property type="evidence" value="ECO:0007669"/>
    <property type="project" value="UniProtKB-EC"/>
</dbReference>
<proteinExistence type="inferred from homology"/>
<dbReference type="GO" id="GO:0005829">
    <property type="term" value="C:cytosol"/>
    <property type="evidence" value="ECO:0007669"/>
    <property type="project" value="TreeGrafter"/>
</dbReference>
<dbReference type="SUPFAM" id="SSF56784">
    <property type="entry name" value="HAD-like"/>
    <property type="match status" value="1"/>
</dbReference>